<evidence type="ECO:0000313" key="2">
    <source>
        <dbReference type="Proteomes" id="UP000008637"/>
    </source>
</evidence>
<dbReference type="Proteomes" id="UP000008637">
    <property type="component" value="Chromosome"/>
</dbReference>
<proteinExistence type="predicted"/>
<sequence length="200" mass="22410">MNFLSKAALSTGALGAAGTGSYFLIKKDNSSTVKLKDRFSDKERVVLDLTGNSHDSIWNALINEYKTSHENERIKGVTTATPELQKIKAYCNSTGDSVDNSFLDIYTKWCTRATLKHHFATSGTKRWIEDDSGWSASLSSYQKEDNLDEKLKLSKDTNTKFSKTDITKEAIVGFCNTASQSLFVDIDNDDYKKSDKWCTK</sequence>
<gene>
    <name evidence="1" type="ORF">HF1_13580</name>
</gene>
<dbReference type="HOGENOM" id="CLU_114919_0_0_14"/>
<name>E8ZJP5_MYCHL</name>
<dbReference type="KEGG" id="mha:HF1_13580"/>
<dbReference type="AlphaFoldDB" id="E8ZJP5"/>
<keyword evidence="2" id="KW-1185">Reference proteome</keyword>
<protein>
    <submittedName>
        <fullName evidence="1">Uncharacterized protein</fullName>
    </submittedName>
</protein>
<dbReference type="EMBL" id="FR773153">
    <property type="protein sequence ID" value="CBY93366.1"/>
    <property type="molecule type" value="Genomic_DNA"/>
</dbReference>
<evidence type="ECO:0000313" key="1">
    <source>
        <dbReference type="EMBL" id="CBY93366.1"/>
    </source>
</evidence>
<accession>E8ZJP5</accession>
<reference evidence="1 2" key="1">
    <citation type="journal article" date="2011" name="J. Bacteriol.">
        <title>Complete genome sequence of Mycoplasma haemofelis, a hemotropic mycoplasma.</title>
        <authorList>
            <person name="Barker E.N."/>
            <person name="Helps C.R."/>
            <person name="Peters I.R."/>
            <person name="Darby A.C."/>
            <person name="Radford A.D."/>
            <person name="Tasker S."/>
        </authorList>
    </citation>
    <scope>NUCLEOTIDE SEQUENCE [LARGE SCALE GENOMIC DNA]</scope>
    <source>
        <strain evidence="1 2">Langford 1</strain>
    </source>
</reference>
<organism evidence="1 2">
    <name type="scientific">Mycoplasma haemofelis (strain Langford 1)</name>
    <name type="common">Haemobartonella felis</name>
    <dbReference type="NCBI Taxonomy" id="941640"/>
    <lineage>
        <taxon>Bacteria</taxon>
        <taxon>Bacillati</taxon>
        <taxon>Mycoplasmatota</taxon>
        <taxon>Mollicutes</taxon>
        <taxon>Mycoplasmataceae</taxon>
        <taxon>Mycoplasma</taxon>
    </lineage>
</organism>